<keyword evidence="3" id="KW-1185">Reference proteome</keyword>
<keyword evidence="1" id="KW-0812">Transmembrane</keyword>
<organism evidence="3">
    <name type="scientific">Caenorhabditis brenneri</name>
    <name type="common">Nematode worm</name>
    <dbReference type="NCBI Taxonomy" id="135651"/>
    <lineage>
        <taxon>Eukaryota</taxon>
        <taxon>Metazoa</taxon>
        <taxon>Ecdysozoa</taxon>
        <taxon>Nematoda</taxon>
        <taxon>Chromadorea</taxon>
        <taxon>Rhabditida</taxon>
        <taxon>Rhabditina</taxon>
        <taxon>Rhabditomorpha</taxon>
        <taxon>Rhabditoidea</taxon>
        <taxon>Rhabditidae</taxon>
        <taxon>Peloderinae</taxon>
        <taxon>Caenorhabditis</taxon>
    </lineage>
</organism>
<reference evidence="3" key="1">
    <citation type="submission" date="2011-07" db="EMBL/GenBank/DDBJ databases">
        <authorList>
            <consortium name="Caenorhabditis brenneri Sequencing and Analysis Consortium"/>
            <person name="Wilson R.K."/>
        </authorList>
    </citation>
    <scope>NUCLEOTIDE SEQUENCE [LARGE SCALE GENOMIC DNA]</scope>
    <source>
        <strain evidence="3">PB2801</strain>
    </source>
</reference>
<feature type="transmembrane region" description="Helical" evidence="1">
    <location>
        <begin position="40"/>
        <end position="59"/>
    </location>
</feature>
<evidence type="ECO:0000256" key="1">
    <source>
        <dbReference type="SAM" id="Phobius"/>
    </source>
</evidence>
<proteinExistence type="predicted"/>
<evidence type="ECO:0000313" key="2">
    <source>
        <dbReference type="EMBL" id="EGT37401.1"/>
    </source>
</evidence>
<keyword evidence="1" id="KW-1133">Transmembrane helix</keyword>
<dbReference type="Proteomes" id="UP000008068">
    <property type="component" value="Unassembled WGS sequence"/>
</dbReference>
<dbReference type="InParanoid" id="G0MMN9"/>
<protein>
    <submittedName>
        <fullName evidence="2">Uncharacterized protein</fullName>
    </submittedName>
</protein>
<sequence length="82" mass="9795">MKDKEFKLMLIKSLMITHLNSKEDITINKNHGKINFTNQFLTILSSLYLYLILVYLIYFQKSYFQIVLYLLLTISQPIQECN</sequence>
<name>G0MMN9_CAEBE</name>
<keyword evidence="1" id="KW-0472">Membrane</keyword>
<dbReference type="EMBL" id="GL379802">
    <property type="protein sequence ID" value="EGT37401.1"/>
    <property type="molecule type" value="Genomic_DNA"/>
</dbReference>
<dbReference type="HOGENOM" id="CLU_2560313_0_0_1"/>
<dbReference type="AlphaFoldDB" id="G0MMN9"/>
<accession>G0MMN9</accession>
<evidence type="ECO:0000313" key="3">
    <source>
        <dbReference type="Proteomes" id="UP000008068"/>
    </source>
</evidence>
<gene>
    <name evidence="2" type="ORF">CAEBREN_07166</name>
</gene>